<dbReference type="SMART" id="SM00212">
    <property type="entry name" value="UBCc"/>
    <property type="match status" value="1"/>
</dbReference>
<dbReference type="OMA" id="NWSREST"/>
<evidence type="ECO:0000259" key="2">
    <source>
        <dbReference type="PROSITE" id="PS50127"/>
    </source>
</evidence>
<dbReference type="Gene3D" id="3.10.110.10">
    <property type="entry name" value="Ubiquitin Conjugating Enzyme"/>
    <property type="match status" value="1"/>
</dbReference>
<evidence type="ECO:0000256" key="1">
    <source>
        <dbReference type="ARBA" id="ARBA00022786"/>
    </source>
</evidence>
<dbReference type="EMBL" id="KB296704">
    <property type="protein sequence ID" value="ELU11402.1"/>
    <property type="molecule type" value="Genomic_DNA"/>
</dbReference>
<dbReference type="InterPro" id="IPR016135">
    <property type="entry name" value="UBQ-conjugating_enzyme/RWD"/>
</dbReference>
<reference evidence="5" key="1">
    <citation type="submission" date="2012-12" db="EMBL/GenBank/DDBJ databases">
        <authorList>
            <person name="Hellsten U."/>
            <person name="Grimwood J."/>
            <person name="Chapman J.A."/>
            <person name="Shapiro H."/>
            <person name="Aerts A."/>
            <person name="Otillar R.P."/>
            <person name="Terry A.Y."/>
            <person name="Boore J.L."/>
            <person name="Simakov O."/>
            <person name="Marletaz F."/>
            <person name="Cho S.-J."/>
            <person name="Edsinger-Gonzales E."/>
            <person name="Havlak P."/>
            <person name="Kuo D.-H."/>
            <person name="Larsson T."/>
            <person name="Lv J."/>
            <person name="Arendt D."/>
            <person name="Savage R."/>
            <person name="Osoegawa K."/>
            <person name="de Jong P."/>
            <person name="Lindberg D.R."/>
            <person name="Seaver E.C."/>
            <person name="Weisblat D.A."/>
            <person name="Putnam N.H."/>
            <person name="Grigoriev I.V."/>
            <person name="Rokhsar D.S."/>
        </authorList>
    </citation>
    <scope>NUCLEOTIDE SEQUENCE</scope>
    <source>
        <strain evidence="5">I ESC-2004</strain>
    </source>
</reference>
<dbReference type="SUPFAM" id="SSF54495">
    <property type="entry name" value="UBC-like"/>
    <property type="match status" value="1"/>
</dbReference>
<dbReference type="STRING" id="283909.R7UYN8"/>
<reference evidence="3 5" key="2">
    <citation type="journal article" date="2013" name="Nature">
        <title>Insights into bilaterian evolution from three spiralian genomes.</title>
        <authorList>
            <person name="Simakov O."/>
            <person name="Marletaz F."/>
            <person name="Cho S.J."/>
            <person name="Edsinger-Gonzales E."/>
            <person name="Havlak P."/>
            <person name="Hellsten U."/>
            <person name="Kuo D.H."/>
            <person name="Larsson T."/>
            <person name="Lv J."/>
            <person name="Arendt D."/>
            <person name="Savage R."/>
            <person name="Osoegawa K."/>
            <person name="de Jong P."/>
            <person name="Grimwood J."/>
            <person name="Chapman J.A."/>
            <person name="Shapiro H."/>
            <person name="Aerts A."/>
            <person name="Otillar R.P."/>
            <person name="Terry A.Y."/>
            <person name="Boore J.L."/>
            <person name="Grigoriev I.V."/>
            <person name="Lindberg D.R."/>
            <person name="Seaver E.C."/>
            <person name="Weisblat D.A."/>
            <person name="Putnam N.H."/>
            <person name="Rokhsar D.S."/>
        </authorList>
    </citation>
    <scope>NUCLEOTIDE SEQUENCE</scope>
    <source>
        <strain evidence="3 5">I ESC-2004</strain>
    </source>
</reference>
<dbReference type="FunFam" id="3.10.110.10:FF:000026">
    <property type="entry name" value="Ubiquitin-conjugating enzyme E2 variant"/>
    <property type="match status" value="1"/>
</dbReference>
<evidence type="ECO:0000313" key="3">
    <source>
        <dbReference type="EMBL" id="ELU11402.1"/>
    </source>
</evidence>
<gene>
    <name evidence="3" type="ORF">CAPTEDRAFT_18565</name>
</gene>
<proteinExistence type="predicted"/>
<dbReference type="Proteomes" id="UP000014760">
    <property type="component" value="Unassembled WGS sequence"/>
</dbReference>
<dbReference type="PANTHER" id="PTHR24068">
    <property type="entry name" value="UBIQUITIN-CONJUGATING ENZYME E2"/>
    <property type="match status" value="1"/>
</dbReference>
<accession>R7UYN8</accession>
<dbReference type="CDD" id="cd23807">
    <property type="entry name" value="UEV_UBE2V"/>
    <property type="match status" value="1"/>
</dbReference>
<dbReference type="PROSITE" id="PS50127">
    <property type="entry name" value="UBC_2"/>
    <property type="match status" value="1"/>
</dbReference>
<organism evidence="3">
    <name type="scientific">Capitella teleta</name>
    <name type="common">Polychaete worm</name>
    <dbReference type="NCBI Taxonomy" id="283909"/>
    <lineage>
        <taxon>Eukaryota</taxon>
        <taxon>Metazoa</taxon>
        <taxon>Spiralia</taxon>
        <taxon>Lophotrochozoa</taxon>
        <taxon>Annelida</taxon>
        <taxon>Polychaeta</taxon>
        <taxon>Sedentaria</taxon>
        <taxon>Scolecida</taxon>
        <taxon>Capitellidae</taxon>
        <taxon>Capitella</taxon>
    </lineage>
</organism>
<protein>
    <recommendedName>
        <fullName evidence="2">UBC core domain-containing protein</fullName>
    </recommendedName>
</protein>
<dbReference type="InterPro" id="IPR000608">
    <property type="entry name" value="UBC"/>
</dbReference>
<dbReference type="HOGENOM" id="CLU_063065_4_0_1"/>
<dbReference type="EnsemblMetazoa" id="CapteT18565">
    <property type="protein sequence ID" value="CapteP18565"/>
    <property type="gene ID" value="CapteG18565"/>
</dbReference>
<evidence type="ECO:0000313" key="5">
    <source>
        <dbReference type="Proteomes" id="UP000014760"/>
    </source>
</evidence>
<reference evidence="4" key="3">
    <citation type="submission" date="2015-06" db="UniProtKB">
        <authorList>
            <consortium name="EnsemblMetazoa"/>
        </authorList>
    </citation>
    <scope>IDENTIFICATION</scope>
</reference>
<dbReference type="FunCoup" id="R7UYN8">
    <property type="interactions" value="2288"/>
</dbReference>
<keyword evidence="1" id="KW-0833">Ubl conjugation pathway</keyword>
<dbReference type="OrthoDB" id="6508832at2759"/>
<dbReference type="EMBL" id="AMQN01005747">
    <property type="status" value="NOT_ANNOTATED_CDS"/>
    <property type="molecule type" value="Genomic_DNA"/>
</dbReference>
<dbReference type="AlphaFoldDB" id="R7UYN8"/>
<name>R7UYN8_CAPTE</name>
<dbReference type="Pfam" id="PF00179">
    <property type="entry name" value="UQ_con"/>
    <property type="match status" value="1"/>
</dbReference>
<dbReference type="EMBL" id="AMQN01005748">
    <property type="status" value="NOT_ANNOTATED_CDS"/>
    <property type="molecule type" value="Genomic_DNA"/>
</dbReference>
<evidence type="ECO:0000313" key="4">
    <source>
        <dbReference type="EnsemblMetazoa" id="CapteP18565"/>
    </source>
</evidence>
<dbReference type="EMBL" id="AMQN01005749">
    <property type="status" value="NOT_ANNOTATED_CDS"/>
    <property type="molecule type" value="Genomic_DNA"/>
</dbReference>
<sequence length="137" mass="15461">MATSSGGDSQEGWLFLVASGSGDGSVSWGLENEDDMDLRVWTGTIIGPPRTTYEGRIYNLRIECGDDYPQRPPNVWFITRINMKGIDHMGKVCSRDVPILCKWQNSYTMATLLRDLRRSMTLKENLKLPQPPEGSTY</sequence>
<feature type="domain" description="UBC core" evidence="2">
    <location>
        <begin position="4"/>
        <end position="137"/>
    </location>
</feature>
<keyword evidence="5" id="KW-1185">Reference proteome</keyword>